<evidence type="ECO:0000256" key="7">
    <source>
        <dbReference type="RuleBase" id="RU004504"/>
    </source>
</evidence>
<comment type="similarity">
    <text evidence="2 8">Belongs to the class-V pyridoxal-phosphate-dependent aminotransferase family. Csd subfamily.</text>
</comment>
<dbReference type="CDD" id="cd06453">
    <property type="entry name" value="SufS_like"/>
    <property type="match status" value="1"/>
</dbReference>
<protein>
    <recommendedName>
        <fullName evidence="3 8">Cysteine desulfurase</fullName>
        <ecNumber evidence="3 8">2.8.1.7</ecNumber>
    </recommendedName>
</protein>
<accession>A0A7J3XWY3</accession>
<evidence type="ECO:0000256" key="4">
    <source>
        <dbReference type="ARBA" id="ARBA00022679"/>
    </source>
</evidence>
<dbReference type="InterPro" id="IPR010970">
    <property type="entry name" value="Cys_dSase_SufS"/>
</dbReference>
<dbReference type="PANTHER" id="PTHR43586">
    <property type="entry name" value="CYSTEINE DESULFURASE"/>
    <property type="match status" value="1"/>
</dbReference>
<dbReference type="AlphaFoldDB" id="A0A7J3XWY3"/>
<evidence type="ECO:0000256" key="2">
    <source>
        <dbReference type="ARBA" id="ARBA00010447"/>
    </source>
</evidence>
<evidence type="ECO:0000256" key="3">
    <source>
        <dbReference type="ARBA" id="ARBA00012239"/>
    </source>
</evidence>
<comment type="caution">
    <text evidence="10">The sequence shown here is derived from an EMBL/GenBank/DDBJ whole genome shotgun (WGS) entry which is preliminary data.</text>
</comment>
<proteinExistence type="inferred from homology"/>
<dbReference type="InterPro" id="IPR000192">
    <property type="entry name" value="Aminotrans_V_dom"/>
</dbReference>
<dbReference type="InterPro" id="IPR020578">
    <property type="entry name" value="Aminotrans_V_PyrdxlP_BS"/>
</dbReference>
<comment type="function">
    <text evidence="8">Catalyzes the removal of elemental sulfur and selenium atoms from L-cysteine, L-cystine, L-selenocysteine, and L-selenocystine to produce L-alanine.</text>
</comment>
<comment type="catalytic activity">
    <reaction evidence="6 8">
        <text>(sulfur carrier)-H + L-cysteine = (sulfur carrier)-SH + L-alanine</text>
        <dbReference type="Rhea" id="RHEA:43892"/>
        <dbReference type="Rhea" id="RHEA-COMP:14737"/>
        <dbReference type="Rhea" id="RHEA-COMP:14739"/>
        <dbReference type="ChEBI" id="CHEBI:29917"/>
        <dbReference type="ChEBI" id="CHEBI:35235"/>
        <dbReference type="ChEBI" id="CHEBI:57972"/>
        <dbReference type="ChEBI" id="CHEBI:64428"/>
        <dbReference type="EC" id="2.8.1.7"/>
    </reaction>
</comment>
<evidence type="ECO:0000256" key="1">
    <source>
        <dbReference type="ARBA" id="ARBA00001933"/>
    </source>
</evidence>
<name>A0A7J3XWY3_9CREN</name>
<gene>
    <name evidence="10" type="primary">sufS</name>
    <name evidence="10" type="ORF">ENM60_00175</name>
</gene>
<keyword evidence="5 8" id="KW-0663">Pyridoxal phosphate</keyword>
<dbReference type="Gene3D" id="3.40.640.10">
    <property type="entry name" value="Type I PLP-dependent aspartate aminotransferase-like (Major domain)"/>
    <property type="match status" value="1"/>
</dbReference>
<dbReference type="EMBL" id="DRYK01000006">
    <property type="protein sequence ID" value="HHP67208.1"/>
    <property type="molecule type" value="Genomic_DNA"/>
</dbReference>
<dbReference type="GO" id="GO:0031071">
    <property type="term" value="F:cysteine desulfurase activity"/>
    <property type="evidence" value="ECO:0007669"/>
    <property type="project" value="UniProtKB-UniRule"/>
</dbReference>
<comment type="cofactor">
    <cofactor evidence="1 7">
        <name>pyridoxal 5'-phosphate</name>
        <dbReference type="ChEBI" id="CHEBI:597326"/>
    </cofactor>
</comment>
<dbReference type="NCBIfam" id="TIGR01979">
    <property type="entry name" value="sufS"/>
    <property type="match status" value="1"/>
</dbReference>
<feature type="domain" description="Aminotransferase class V" evidence="9">
    <location>
        <begin position="24"/>
        <end position="417"/>
    </location>
</feature>
<evidence type="ECO:0000259" key="9">
    <source>
        <dbReference type="Pfam" id="PF00266"/>
    </source>
</evidence>
<dbReference type="InterPro" id="IPR015421">
    <property type="entry name" value="PyrdxlP-dep_Trfase_major"/>
</dbReference>
<keyword evidence="4 8" id="KW-0808">Transferase</keyword>
<sequence>MFDPLEVRRDFPILERKIRGRRLVYFDNAATTQKPRQVIEAIVEFYSKHNANVHRGLHTLSQEASEMYEKAHETLAKFINAYSWDEIVFCNNTTDAMNLLAYTWGLQNLGEGDEVVTTIMDHHSTMLPWRKIAALKKAVVKYIDVTGDGYLDYDSLSQVITRRTKVVVFTMASNVLGTINNVKEIVRRAREVDAIVIGDSAQFTPHVPTNVRELGLDFLAFSGHKMLGPTGSGVLWGRRDLLDELGTFKVGGDTIKDVTLDDVVWLELPWRFEAGTPNIEAGIGLATAAEYLMRLGMENVREHEKTLVEYFLKRISEEFPDEITVYGPRRADDKTGVVSFNVKGLHHHTVGSALDFFGIAVRTGLHCAHPLHYKLKMTYLDPPPEKIPSSPDERLKTFGSVRASFYIYNTHEEIDYFIDVMEKIIELKEALKKSPVEAVCTGG</sequence>
<evidence type="ECO:0000256" key="8">
    <source>
        <dbReference type="RuleBase" id="RU004506"/>
    </source>
</evidence>
<evidence type="ECO:0000313" key="10">
    <source>
        <dbReference type="EMBL" id="HHP67208.1"/>
    </source>
</evidence>
<evidence type="ECO:0000256" key="5">
    <source>
        <dbReference type="ARBA" id="ARBA00022898"/>
    </source>
</evidence>
<dbReference type="GO" id="GO:0006534">
    <property type="term" value="P:cysteine metabolic process"/>
    <property type="evidence" value="ECO:0007669"/>
    <property type="project" value="UniProtKB-UniRule"/>
</dbReference>
<dbReference type="GO" id="GO:0030170">
    <property type="term" value="F:pyridoxal phosphate binding"/>
    <property type="evidence" value="ECO:0007669"/>
    <property type="project" value="UniProtKB-UniRule"/>
</dbReference>
<dbReference type="PANTHER" id="PTHR43586:SF8">
    <property type="entry name" value="CYSTEINE DESULFURASE 1, CHLOROPLASTIC"/>
    <property type="match status" value="1"/>
</dbReference>
<dbReference type="Pfam" id="PF00266">
    <property type="entry name" value="Aminotran_5"/>
    <property type="match status" value="1"/>
</dbReference>
<reference evidence="10" key="1">
    <citation type="journal article" date="2020" name="mSystems">
        <title>Genome- and Community-Level Interaction Insights into Carbon Utilization and Element Cycling Functions of Hydrothermarchaeota in Hydrothermal Sediment.</title>
        <authorList>
            <person name="Zhou Z."/>
            <person name="Liu Y."/>
            <person name="Xu W."/>
            <person name="Pan J."/>
            <person name="Luo Z.H."/>
            <person name="Li M."/>
        </authorList>
    </citation>
    <scope>NUCLEOTIDE SEQUENCE [LARGE SCALE GENOMIC DNA]</scope>
    <source>
        <strain evidence="10">SpSt-110</strain>
    </source>
</reference>
<dbReference type="SUPFAM" id="SSF53383">
    <property type="entry name" value="PLP-dependent transferases"/>
    <property type="match status" value="1"/>
</dbReference>
<dbReference type="EC" id="2.8.1.7" evidence="3 8"/>
<dbReference type="PROSITE" id="PS00595">
    <property type="entry name" value="AA_TRANSFER_CLASS_5"/>
    <property type="match status" value="1"/>
</dbReference>
<organism evidence="10">
    <name type="scientific">Thermogladius calderae</name>
    <dbReference type="NCBI Taxonomy" id="1200300"/>
    <lineage>
        <taxon>Archaea</taxon>
        <taxon>Thermoproteota</taxon>
        <taxon>Thermoprotei</taxon>
        <taxon>Desulfurococcales</taxon>
        <taxon>Desulfurococcaceae</taxon>
        <taxon>Thermogladius</taxon>
    </lineage>
</organism>
<dbReference type="Gene3D" id="3.90.1150.10">
    <property type="entry name" value="Aspartate Aminotransferase, domain 1"/>
    <property type="match status" value="1"/>
</dbReference>
<dbReference type="InterPro" id="IPR015422">
    <property type="entry name" value="PyrdxlP-dep_Trfase_small"/>
</dbReference>
<evidence type="ECO:0000256" key="6">
    <source>
        <dbReference type="ARBA" id="ARBA00050776"/>
    </source>
</evidence>
<dbReference type="InterPro" id="IPR015424">
    <property type="entry name" value="PyrdxlP-dep_Trfase"/>
</dbReference>